<accession>J4G1C2</accession>
<dbReference type="OrthoDB" id="3261851at2759"/>
<dbReference type="AlphaFoldDB" id="J4G1C2"/>
<organism evidence="1 2">
    <name type="scientific">Fibroporia radiculosa</name>
    <dbReference type="NCBI Taxonomy" id="599839"/>
    <lineage>
        <taxon>Eukaryota</taxon>
        <taxon>Fungi</taxon>
        <taxon>Dikarya</taxon>
        <taxon>Basidiomycota</taxon>
        <taxon>Agaricomycotina</taxon>
        <taxon>Agaricomycetes</taxon>
        <taxon>Polyporales</taxon>
        <taxon>Fibroporiaceae</taxon>
        <taxon>Fibroporia</taxon>
    </lineage>
</organism>
<keyword evidence="2" id="KW-1185">Reference proteome</keyword>
<dbReference type="STRING" id="599839.J4G1C2"/>
<evidence type="ECO:0000313" key="2">
    <source>
        <dbReference type="Proteomes" id="UP000006352"/>
    </source>
</evidence>
<dbReference type="HOGENOM" id="CLU_119165_0_0_1"/>
<reference evidence="1 2" key="1">
    <citation type="journal article" date="2012" name="Appl. Environ. Microbiol.">
        <title>Short-read sequencing for genomic analysis of the brown rot fungus Fibroporia radiculosa.</title>
        <authorList>
            <person name="Tang J.D."/>
            <person name="Perkins A.D."/>
            <person name="Sonstegard T.S."/>
            <person name="Schroeder S.G."/>
            <person name="Burgess S.C."/>
            <person name="Diehl S.V."/>
        </authorList>
    </citation>
    <scope>NUCLEOTIDE SEQUENCE [LARGE SCALE GENOMIC DNA]</scope>
    <source>
        <strain evidence="1 2">TFFH 294</strain>
    </source>
</reference>
<proteinExistence type="predicted"/>
<name>J4G1C2_9APHY</name>
<protein>
    <submittedName>
        <fullName evidence="1">Uncharacterized protein</fullName>
    </submittedName>
</protein>
<gene>
    <name evidence="1" type="ORF">FIBRA_02074</name>
</gene>
<evidence type="ECO:0000313" key="1">
    <source>
        <dbReference type="EMBL" id="CCM00048.1"/>
    </source>
</evidence>
<dbReference type="InParanoid" id="J4G1C2"/>
<dbReference type="GeneID" id="24094959"/>
<dbReference type="RefSeq" id="XP_012179331.1">
    <property type="nucleotide sequence ID" value="XM_012323941.1"/>
</dbReference>
<sequence length="150" mass="16195">MSAPTTASNQWLEQQLSQLLSSPYIHFRPLTNGGLRMGHGPIDLFSTRFNNLFSSDATGVVAGSEVDRAGLKEALLALQRKWDADSAHFTEVNGLQDGHLGTNLQWTPKNAEDGQNVEVSATATVQQDGGATRITTLRLDGDQALFTSPK</sequence>
<dbReference type="EMBL" id="HE796963">
    <property type="protein sequence ID" value="CCM00048.1"/>
    <property type="molecule type" value="Genomic_DNA"/>
</dbReference>
<dbReference type="Proteomes" id="UP000006352">
    <property type="component" value="Unassembled WGS sequence"/>
</dbReference>